<protein>
    <recommendedName>
        <fullName evidence="2">N-acetyltransferase domain-containing protein</fullName>
    </recommendedName>
</protein>
<dbReference type="SUPFAM" id="SSF55729">
    <property type="entry name" value="Acyl-CoA N-acyltransferases (Nat)"/>
    <property type="match status" value="1"/>
</dbReference>
<dbReference type="EMBL" id="LAZR01060469">
    <property type="protein sequence ID" value="KKK65604.1"/>
    <property type="molecule type" value="Genomic_DNA"/>
</dbReference>
<proteinExistence type="predicted"/>
<dbReference type="AlphaFoldDB" id="A0A0F8ZGN6"/>
<gene>
    <name evidence="1" type="ORF">LCGC14_2972480</name>
</gene>
<reference evidence="1" key="1">
    <citation type="journal article" date="2015" name="Nature">
        <title>Complex archaea that bridge the gap between prokaryotes and eukaryotes.</title>
        <authorList>
            <person name="Spang A."/>
            <person name="Saw J.H."/>
            <person name="Jorgensen S.L."/>
            <person name="Zaremba-Niedzwiedzka K."/>
            <person name="Martijn J."/>
            <person name="Lind A.E."/>
            <person name="van Eijk R."/>
            <person name="Schleper C."/>
            <person name="Guy L."/>
            <person name="Ettema T.J."/>
        </authorList>
    </citation>
    <scope>NUCLEOTIDE SEQUENCE</scope>
</reference>
<accession>A0A0F8ZGN6</accession>
<evidence type="ECO:0000313" key="1">
    <source>
        <dbReference type="EMBL" id="KKK65604.1"/>
    </source>
</evidence>
<feature type="non-terminal residue" evidence="1">
    <location>
        <position position="1"/>
    </location>
</feature>
<sequence length="69" mass="7872">LGGIREDYRGKGLDAVMGAKMIESAHEAGLNHIDSHLELEDNLKVRAEMERMGGVIYKRYRIFQKPILM</sequence>
<organism evidence="1">
    <name type="scientific">marine sediment metagenome</name>
    <dbReference type="NCBI Taxonomy" id="412755"/>
    <lineage>
        <taxon>unclassified sequences</taxon>
        <taxon>metagenomes</taxon>
        <taxon>ecological metagenomes</taxon>
    </lineage>
</organism>
<dbReference type="InterPro" id="IPR016181">
    <property type="entry name" value="Acyl_CoA_acyltransferase"/>
</dbReference>
<evidence type="ECO:0008006" key="2">
    <source>
        <dbReference type="Google" id="ProtNLM"/>
    </source>
</evidence>
<comment type="caution">
    <text evidence="1">The sequence shown here is derived from an EMBL/GenBank/DDBJ whole genome shotgun (WGS) entry which is preliminary data.</text>
</comment>
<name>A0A0F8ZGN6_9ZZZZ</name>